<proteinExistence type="predicted"/>
<gene>
    <name evidence="1" type="ORF">I6G47_00925</name>
</gene>
<evidence type="ECO:0000313" key="1">
    <source>
        <dbReference type="EMBL" id="QPS81679.1"/>
    </source>
</evidence>
<keyword evidence="2" id="KW-1185">Reference proteome</keyword>
<dbReference type="EMBL" id="CP065748">
    <property type="protein sequence ID" value="QPS81679.1"/>
    <property type="molecule type" value="Genomic_DNA"/>
</dbReference>
<sequence length="76" mass="8545">MTTILTPRTAKRAPRGAVWMDNGRLVSHSISEPDIWREVSAQRAELRKNPEKLKAEYVKRGILTPGGKLTKRYGGV</sequence>
<accession>A0A7T3DEU2</accession>
<evidence type="ECO:0000313" key="2">
    <source>
        <dbReference type="Proteomes" id="UP000595064"/>
    </source>
</evidence>
<dbReference type="RefSeq" id="WP_016454762.1">
    <property type="nucleotide sequence ID" value="NZ_CP065748.1"/>
</dbReference>
<dbReference type="Proteomes" id="UP000595064">
    <property type="component" value="Chromosome"/>
</dbReference>
<reference evidence="1 2" key="1">
    <citation type="submission" date="2020-12" db="EMBL/GenBank/DDBJ databases">
        <title>FDA dAtabase for Regulatory Grade micrObial Sequences (FDA-ARGOS): Supporting development and validation of Infectious Disease Dx tests.</title>
        <authorList>
            <person name="Sproer C."/>
            <person name="Gronow S."/>
            <person name="Severitt S."/>
            <person name="Schroder I."/>
            <person name="Tallon L."/>
            <person name="Sadzewicz L."/>
            <person name="Zhao X."/>
            <person name="Boylan J."/>
            <person name="Ott S."/>
            <person name="Bowen H."/>
            <person name="Vavikolanu K."/>
            <person name="Mehta A."/>
            <person name="Aluvathingal J."/>
            <person name="Nadendla S."/>
            <person name="Lowell S."/>
            <person name="Myers T."/>
            <person name="Yan Y."/>
            <person name="Sichtig H."/>
        </authorList>
    </citation>
    <scope>NUCLEOTIDE SEQUENCE [LARGE SCALE GENOMIC DNA]</scope>
    <source>
        <strain evidence="1 2">FDAARGOS_890</strain>
    </source>
</reference>
<dbReference type="AlphaFoldDB" id="A0A7T3DEU2"/>
<dbReference type="KEGG" id="dla:I6G47_00925"/>
<organism evidence="1 2">
    <name type="scientific">Delftia lacustris</name>
    <dbReference type="NCBI Taxonomy" id="558537"/>
    <lineage>
        <taxon>Bacteria</taxon>
        <taxon>Pseudomonadati</taxon>
        <taxon>Pseudomonadota</taxon>
        <taxon>Betaproteobacteria</taxon>
        <taxon>Burkholderiales</taxon>
        <taxon>Comamonadaceae</taxon>
        <taxon>Delftia</taxon>
    </lineage>
</organism>
<protein>
    <submittedName>
        <fullName evidence="1">Uncharacterized protein</fullName>
    </submittedName>
</protein>
<name>A0A7T3DEU2_9BURK</name>